<dbReference type="CDD" id="cd00180">
    <property type="entry name" value="PKc"/>
    <property type="match status" value="1"/>
</dbReference>
<dbReference type="InterPro" id="IPR011009">
    <property type="entry name" value="Kinase-like_dom_sf"/>
</dbReference>
<protein>
    <recommendedName>
        <fullName evidence="1">Protein kinase domain-containing protein</fullName>
    </recommendedName>
</protein>
<dbReference type="SMART" id="SM00220">
    <property type="entry name" value="S_TKc"/>
    <property type="match status" value="1"/>
</dbReference>
<dbReference type="Pfam" id="PF00069">
    <property type="entry name" value="Pkinase"/>
    <property type="match status" value="2"/>
</dbReference>
<feature type="domain" description="Protein kinase" evidence="1">
    <location>
        <begin position="18"/>
        <end position="282"/>
    </location>
</feature>
<accession>A0A1R2AQL8</accession>
<dbReference type="PANTHER" id="PTHR44167:SF24">
    <property type="entry name" value="SERINE_THREONINE-PROTEIN KINASE CHK2"/>
    <property type="match status" value="1"/>
</dbReference>
<proteinExistence type="predicted"/>
<keyword evidence="3" id="KW-1185">Reference proteome</keyword>
<dbReference type="GO" id="GO:0005737">
    <property type="term" value="C:cytoplasm"/>
    <property type="evidence" value="ECO:0007669"/>
    <property type="project" value="TreeGrafter"/>
</dbReference>
<dbReference type="PROSITE" id="PS50011">
    <property type="entry name" value="PROTEIN_KINASE_DOM"/>
    <property type="match status" value="2"/>
</dbReference>
<feature type="domain" description="Protein kinase" evidence="1">
    <location>
        <begin position="280"/>
        <end position="566"/>
    </location>
</feature>
<dbReference type="Gene3D" id="1.10.510.10">
    <property type="entry name" value="Transferase(Phosphotransferase) domain 1"/>
    <property type="match status" value="2"/>
</dbReference>
<organism evidence="2 3">
    <name type="scientific">Stentor coeruleus</name>
    <dbReference type="NCBI Taxonomy" id="5963"/>
    <lineage>
        <taxon>Eukaryota</taxon>
        <taxon>Sar</taxon>
        <taxon>Alveolata</taxon>
        <taxon>Ciliophora</taxon>
        <taxon>Postciliodesmatophora</taxon>
        <taxon>Heterotrichea</taxon>
        <taxon>Heterotrichida</taxon>
        <taxon>Stentoridae</taxon>
        <taxon>Stentor</taxon>
    </lineage>
</organism>
<dbReference type="Proteomes" id="UP000187209">
    <property type="component" value="Unassembled WGS sequence"/>
</dbReference>
<sequence>MTEDQLSNRTIAYYQNHIYRNHNRLTGMRTYVYKGQHNSNTLAIKCYKNYDALKEKIKTEIETIDYLSQFSDYFPKYYGSFTEPESVYIAMEFADNNMDEVYTHVKNSNGKFSENELNGIIKCILEGFLYMIEVNMYHRNVSLKNFVYIRADQKVKIIDFSDTLILAQMENSSMCFPLPKAKEYLAPELLFFHTKKTTDEQEFQYSLEKADVFSLGLVLLQLCTLKDFSHWENSFSEEDIKNAIFEIQFPFIKQLLKAMLNYDPKERKNFKRLAECFSAPSLAYPIGSLEIADHIEGMTLILSQKDGIEEYSALYQNKQIDIKIFNSVDPLQKKKCDAMSFGLSEFSGRLPCFLKFYCAFENNYLIWLIIEHRGIKFSKVREELSKIYYFFSEQDLAIYFTVLVKGLEMCHSSGIFFNNINPSTIYFNSNAMMVFDSFNLPFLSRTDEFNRTISLIINEEIPEENSYLAPEIIEDIAMIANNEGFSVSYNKSCADIYSLGLVFYEMATLQKSTGFNMKLNSVSVQSKLNMIEIPWIQRVIKGMIDYSPECRLTPQQILEILPQTTLGF</sequence>
<dbReference type="EMBL" id="MPUH01001654">
    <property type="protein sequence ID" value="OMJ66700.1"/>
    <property type="molecule type" value="Genomic_DNA"/>
</dbReference>
<dbReference type="GO" id="GO:0005524">
    <property type="term" value="F:ATP binding"/>
    <property type="evidence" value="ECO:0007669"/>
    <property type="project" value="InterPro"/>
</dbReference>
<dbReference type="Gene3D" id="3.30.200.20">
    <property type="entry name" value="Phosphorylase Kinase, domain 1"/>
    <property type="match status" value="1"/>
</dbReference>
<dbReference type="InterPro" id="IPR000719">
    <property type="entry name" value="Prot_kinase_dom"/>
</dbReference>
<gene>
    <name evidence="2" type="ORF">SteCoe_36369</name>
</gene>
<dbReference type="SUPFAM" id="SSF56112">
    <property type="entry name" value="Protein kinase-like (PK-like)"/>
    <property type="match status" value="2"/>
</dbReference>
<dbReference type="GO" id="GO:0004674">
    <property type="term" value="F:protein serine/threonine kinase activity"/>
    <property type="evidence" value="ECO:0007669"/>
    <property type="project" value="TreeGrafter"/>
</dbReference>
<name>A0A1R2AQL8_9CILI</name>
<evidence type="ECO:0000259" key="1">
    <source>
        <dbReference type="PROSITE" id="PS50011"/>
    </source>
</evidence>
<dbReference type="GO" id="GO:0005634">
    <property type="term" value="C:nucleus"/>
    <property type="evidence" value="ECO:0007669"/>
    <property type="project" value="TreeGrafter"/>
</dbReference>
<reference evidence="2 3" key="1">
    <citation type="submission" date="2016-11" db="EMBL/GenBank/DDBJ databases">
        <title>The macronuclear genome of Stentor coeruleus: a giant cell with tiny introns.</title>
        <authorList>
            <person name="Slabodnick M."/>
            <person name="Ruby J.G."/>
            <person name="Reiff S.B."/>
            <person name="Swart E.C."/>
            <person name="Gosai S."/>
            <person name="Prabakaran S."/>
            <person name="Witkowska E."/>
            <person name="Larue G.E."/>
            <person name="Fisher S."/>
            <person name="Freeman R.M."/>
            <person name="Gunawardena J."/>
            <person name="Chu W."/>
            <person name="Stover N.A."/>
            <person name="Gregory B.D."/>
            <person name="Nowacki M."/>
            <person name="Derisi J."/>
            <person name="Roy S.W."/>
            <person name="Marshall W.F."/>
            <person name="Sood P."/>
        </authorList>
    </citation>
    <scope>NUCLEOTIDE SEQUENCE [LARGE SCALE GENOMIC DNA]</scope>
    <source>
        <strain evidence="2">WM001</strain>
    </source>
</reference>
<evidence type="ECO:0000313" key="2">
    <source>
        <dbReference type="EMBL" id="OMJ66700.1"/>
    </source>
</evidence>
<dbReference type="AlphaFoldDB" id="A0A1R2AQL8"/>
<dbReference type="GO" id="GO:0044773">
    <property type="term" value="P:mitotic DNA damage checkpoint signaling"/>
    <property type="evidence" value="ECO:0007669"/>
    <property type="project" value="TreeGrafter"/>
</dbReference>
<comment type="caution">
    <text evidence="2">The sequence shown here is derived from an EMBL/GenBank/DDBJ whole genome shotgun (WGS) entry which is preliminary data.</text>
</comment>
<dbReference type="PANTHER" id="PTHR44167">
    <property type="entry name" value="OVARIAN-SPECIFIC SERINE/THREONINE-PROTEIN KINASE LOK-RELATED"/>
    <property type="match status" value="1"/>
</dbReference>
<evidence type="ECO:0000313" key="3">
    <source>
        <dbReference type="Proteomes" id="UP000187209"/>
    </source>
</evidence>
<dbReference type="OrthoDB" id="290533at2759"/>